<gene>
    <name evidence="11" type="ORF">NCGR_LOCUS39581</name>
</gene>
<evidence type="ECO:0000313" key="12">
    <source>
        <dbReference type="Proteomes" id="UP000604825"/>
    </source>
</evidence>
<comment type="similarity">
    <text evidence="1">Belongs to the disease resistance NB-LRR family.</text>
</comment>
<keyword evidence="12" id="KW-1185">Reference proteome</keyword>
<keyword evidence="4" id="KW-0547">Nucleotide-binding</keyword>
<dbReference type="Gene3D" id="3.80.10.10">
    <property type="entry name" value="Ribonuclease Inhibitor"/>
    <property type="match status" value="1"/>
</dbReference>
<dbReference type="Pfam" id="PF23559">
    <property type="entry name" value="WHD_DRP"/>
    <property type="match status" value="1"/>
</dbReference>
<dbReference type="InterPro" id="IPR036388">
    <property type="entry name" value="WH-like_DNA-bd_sf"/>
</dbReference>
<dbReference type="SUPFAM" id="SSF52058">
    <property type="entry name" value="L domain-like"/>
    <property type="match status" value="1"/>
</dbReference>
<dbReference type="InterPro" id="IPR032675">
    <property type="entry name" value="LRR_dom_sf"/>
</dbReference>
<evidence type="ECO:0000259" key="9">
    <source>
        <dbReference type="Pfam" id="PF23559"/>
    </source>
</evidence>
<dbReference type="GO" id="GO:0043531">
    <property type="term" value="F:ADP binding"/>
    <property type="evidence" value="ECO:0007669"/>
    <property type="project" value="InterPro"/>
</dbReference>
<dbReference type="Gene3D" id="1.10.10.10">
    <property type="entry name" value="Winged helix-like DNA-binding domain superfamily/Winged helix DNA-binding domain"/>
    <property type="match status" value="1"/>
</dbReference>
<dbReference type="GO" id="GO:0002758">
    <property type="term" value="P:innate immune response-activating signaling pathway"/>
    <property type="evidence" value="ECO:0007669"/>
    <property type="project" value="UniProtKB-ARBA"/>
</dbReference>
<keyword evidence="2" id="KW-0433">Leucine-rich repeat</keyword>
<dbReference type="EMBL" id="CAJGYO010000010">
    <property type="protein sequence ID" value="CAD6256056.1"/>
    <property type="molecule type" value="Genomic_DNA"/>
</dbReference>
<dbReference type="InterPro" id="IPR027417">
    <property type="entry name" value="P-loop_NTPase"/>
</dbReference>
<evidence type="ECO:0000313" key="11">
    <source>
        <dbReference type="EMBL" id="CAD6256056.1"/>
    </source>
</evidence>
<dbReference type="InterPro" id="IPR044974">
    <property type="entry name" value="Disease_R_plants"/>
</dbReference>
<dbReference type="OrthoDB" id="634627at2759"/>
<dbReference type="GO" id="GO:0009626">
    <property type="term" value="P:plant-type hypersensitive response"/>
    <property type="evidence" value="ECO:0007669"/>
    <property type="project" value="UniProtKB-ARBA"/>
</dbReference>
<feature type="domain" description="Disease resistance N-terminal" evidence="8">
    <location>
        <begin position="9"/>
        <end position="95"/>
    </location>
</feature>
<dbReference type="InterPro" id="IPR058922">
    <property type="entry name" value="WHD_DRP"/>
</dbReference>
<keyword evidence="3" id="KW-0677">Repeat</keyword>
<dbReference type="FunFam" id="1.10.10.10:FF:000322">
    <property type="entry name" value="Probable disease resistance protein At1g63360"/>
    <property type="match status" value="1"/>
</dbReference>
<dbReference type="InterPro" id="IPR038005">
    <property type="entry name" value="RX-like_CC"/>
</dbReference>
<feature type="domain" description="NB-ARC" evidence="7">
    <location>
        <begin position="194"/>
        <end position="357"/>
    </location>
</feature>
<evidence type="ECO:0000256" key="6">
    <source>
        <dbReference type="ARBA" id="ARBA00023054"/>
    </source>
</evidence>
<dbReference type="SUPFAM" id="SSF52540">
    <property type="entry name" value="P-loop containing nucleoside triphosphate hydrolases"/>
    <property type="match status" value="1"/>
</dbReference>
<keyword evidence="6" id="KW-0175">Coiled coil</keyword>
<dbReference type="PRINTS" id="PR00364">
    <property type="entry name" value="DISEASERSIST"/>
</dbReference>
<dbReference type="PANTHER" id="PTHR23155">
    <property type="entry name" value="DISEASE RESISTANCE PROTEIN RP"/>
    <property type="match status" value="1"/>
</dbReference>
<dbReference type="Gene3D" id="3.40.50.300">
    <property type="entry name" value="P-loop containing nucleotide triphosphate hydrolases"/>
    <property type="match status" value="1"/>
</dbReference>
<keyword evidence="5" id="KW-0611">Plant defense</keyword>
<dbReference type="InterPro" id="IPR042197">
    <property type="entry name" value="Apaf_helical"/>
</dbReference>
<dbReference type="CDD" id="cd14798">
    <property type="entry name" value="RX-CC_like"/>
    <property type="match status" value="1"/>
</dbReference>
<dbReference type="Pfam" id="PF00931">
    <property type="entry name" value="NB-ARC"/>
    <property type="match status" value="1"/>
</dbReference>
<name>A0A811QCI3_9POAL</name>
<dbReference type="Gene3D" id="1.20.5.4130">
    <property type="match status" value="1"/>
</dbReference>
<dbReference type="InterPro" id="IPR001611">
    <property type="entry name" value="Leu-rich_rpt"/>
</dbReference>
<dbReference type="GO" id="GO:0042742">
    <property type="term" value="P:defense response to bacterium"/>
    <property type="evidence" value="ECO:0007669"/>
    <property type="project" value="UniProtKB-ARBA"/>
</dbReference>
<dbReference type="AlphaFoldDB" id="A0A811QCI3"/>
<protein>
    <submittedName>
        <fullName evidence="11">Uncharacterized protein</fullName>
    </submittedName>
</protein>
<evidence type="ECO:0000259" key="10">
    <source>
        <dbReference type="Pfam" id="PF23598"/>
    </source>
</evidence>
<sequence>MAEVVAGALPNLLAKLADLIHGEYNLQKEVKSGIKFLMEELESMKGALEKISNTPVHKLDNQDKIWATNVRELSYDIEDSLDLFMVRCKGKKLVKQHGFKEAIDRCLEWLMQPKIRRKIAIKIRDIKSRVEEVAKRRDRYKVISNDAAKPVTVDPRLLAQYYKAVELIGIDEAREEVIKILGDDNEVHRQQFPLKEKVCRQQQDTIVSIVGFGGLGKTTLANAVYEKLRSRFDCSACISVSQTPDMDILLKDMFYQLAKKRNARNQVMNEVREFLKKKSNIAFLYSVHKYLIVIDDIWDITVWEMIKCALPDNCYGNKIITTTRILNIAEQAGGAYKLEPLSMNNSRKLLYQRIFGNESKDNNEDNEKCPDELVEVSEKILKKCAGVPLAIITMASLLACKARNKMEWCKVCNSVGTGLENNSALENMRKILAFSYFDLPYHLRTCLLYLSVFPEDYKISKNRLIWMWIAEGFIQSGRQWRCLFDCGESYFNELINRSMIQPIHDTYTGLIKQCRVHDMILDLICSLSSEENFVTILNDVEGTSPSNMTRRLSFQNGKEAHAATLNLQQVRSAVVFPSGIDFVPAIWSFRVLRVLDLHHCTLSQDYSLTYLGNLFHLRYLGLSCTGIVQLPEKIGNLKNLQTLNVMHNQISCLPSSVVQLRNLMCLLVDKWTRMPNGIGNLTCLEELSVLRIDKSSVDIIEELGQLSELRVLHIVLGRWEDKLVECLGKLTKIQNLSIEVPGGDERSIGGLDACWADVAPRHLSALKTRRSCWLSKLPTWMMNPSGVVSLTTVSIAMTELEPVDLKILGRFPALRYLDLEVHQENHKNHDEFAFGAGSFPCLVRGEFRRFAWPVVFGRGAMPRLRELFFSLSYVRMGGETGSSRLGLGKLPSLQRINFDFVSEGVTKEAVKQAKAALCLAAQNHPNRPTLRI</sequence>
<comment type="caution">
    <text evidence="11">The sequence shown here is derived from an EMBL/GenBank/DDBJ whole genome shotgun (WGS) entry which is preliminary data.</text>
</comment>
<dbReference type="InterPro" id="IPR041118">
    <property type="entry name" value="Rx_N"/>
</dbReference>
<evidence type="ECO:0000256" key="2">
    <source>
        <dbReference type="ARBA" id="ARBA00022614"/>
    </source>
</evidence>
<accession>A0A811QCI3</accession>
<dbReference type="Pfam" id="PF23598">
    <property type="entry name" value="LRR_14"/>
    <property type="match status" value="1"/>
</dbReference>
<evidence type="ECO:0000259" key="8">
    <source>
        <dbReference type="Pfam" id="PF18052"/>
    </source>
</evidence>
<evidence type="ECO:0000256" key="5">
    <source>
        <dbReference type="ARBA" id="ARBA00022821"/>
    </source>
</evidence>
<dbReference type="Pfam" id="PF18052">
    <property type="entry name" value="Rx_N"/>
    <property type="match status" value="1"/>
</dbReference>
<reference evidence="11" key="1">
    <citation type="submission" date="2020-10" db="EMBL/GenBank/DDBJ databases">
        <authorList>
            <person name="Han B."/>
            <person name="Lu T."/>
            <person name="Zhao Q."/>
            <person name="Huang X."/>
            <person name="Zhao Y."/>
        </authorList>
    </citation>
    <scope>NUCLEOTIDE SEQUENCE</scope>
</reference>
<evidence type="ECO:0000259" key="7">
    <source>
        <dbReference type="Pfam" id="PF00931"/>
    </source>
</evidence>
<dbReference type="PANTHER" id="PTHR23155:SF1116">
    <property type="entry name" value="OS12G0273300 PROTEIN"/>
    <property type="match status" value="1"/>
</dbReference>
<dbReference type="InterPro" id="IPR055414">
    <property type="entry name" value="LRR_R13L4/SHOC2-like"/>
</dbReference>
<proteinExistence type="inferred from homology"/>
<dbReference type="InterPro" id="IPR002182">
    <property type="entry name" value="NB-ARC"/>
</dbReference>
<dbReference type="Gene3D" id="1.10.8.430">
    <property type="entry name" value="Helical domain of apoptotic protease-activating factors"/>
    <property type="match status" value="1"/>
</dbReference>
<dbReference type="Proteomes" id="UP000604825">
    <property type="component" value="Unassembled WGS sequence"/>
</dbReference>
<feature type="domain" description="Disease resistance protein winged helix" evidence="9">
    <location>
        <begin position="452"/>
        <end position="524"/>
    </location>
</feature>
<organism evidence="11 12">
    <name type="scientific">Miscanthus lutarioriparius</name>
    <dbReference type="NCBI Taxonomy" id="422564"/>
    <lineage>
        <taxon>Eukaryota</taxon>
        <taxon>Viridiplantae</taxon>
        <taxon>Streptophyta</taxon>
        <taxon>Embryophyta</taxon>
        <taxon>Tracheophyta</taxon>
        <taxon>Spermatophyta</taxon>
        <taxon>Magnoliopsida</taxon>
        <taxon>Liliopsida</taxon>
        <taxon>Poales</taxon>
        <taxon>Poaceae</taxon>
        <taxon>PACMAD clade</taxon>
        <taxon>Panicoideae</taxon>
        <taxon>Andropogonodae</taxon>
        <taxon>Andropogoneae</taxon>
        <taxon>Saccharinae</taxon>
        <taxon>Miscanthus</taxon>
    </lineage>
</organism>
<evidence type="ECO:0000256" key="4">
    <source>
        <dbReference type="ARBA" id="ARBA00022741"/>
    </source>
</evidence>
<dbReference type="PROSITE" id="PS51450">
    <property type="entry name" value="LRR"/>
    <property type="match status" value="1"/>
</dbReference>
<evidence type="ECO:0000256" key="3">
    <source>
        <dbReference type="ARBA" id="ARBA00022737"/>
    </source>
</evidence>
<feature type="domain" description="Disease resistance R13L4/SHOC-2-like LRR" evidence="10">
    <location>
        <begin position="569"/>
        <end position="930"/>
    </location>
</feature>
<evidence type="ECO:0000256" key="1">
    <source>
        <dbReference type="ARBA" id="ARBA00008894"/>
    </source>
</evidence>